<dbReference type="InterPro" id="IPR010994">
    <property type="entry name" value="RuvA_2-like"/>
</dbReference>
<dbReference type="InterPro" id="IPR001752">
    <property type="entry name" value="Kinesin_motor_dom"/>
</dbReference>
<dbReference type="InterPro" id="IPR036961">
    <property type="entry name" value="Kinesin_motor_dom_sf"/>
</dbReference>
<reference evidence="8" key="1">
    <citation type="submission" date="2013-06" db="EMBL/GenBank/DDBJ databases">
        <authorList>
            <person name="Zhao Q."/>
        </authorList>
    </citation>
    <scope>NUCLEOTIDE SEQUENCE</scope>
    <source>
        <strain evidence="8">cv. W1943</strain>
    </source>
</reference>
<dbReference type="FunFam" id="1.10.150.280:FF:000003">
    <property type="entry name" value="Kinesin-like protein KIN-10C"/>
    <property type="match status" value="1"/>
</dbReference>
<evidence type="ECO:0000313" key="7">
    <source>
        <dbReference type="EnsemblPlants" id="ORUFI04G10690.1"/>
    </source>
</evidence>
<dbReference type="GO" id="GO:0008017">
    <property type="term" value="F:microtubule binding"/>
    <property type="evidence" value="ECO:0007669"/>
    <property type="project" value="InterPro"/>
</dbReference>
<feature type="compositionally biased region" description="Polar residues" evidence="5">
    <location>
        <begin position="408"/>
        <end position="423"/>
    </location>
</feature>
<dbReference type="Gramene" id="ORUFI04G10690.1">
    <property type="protein sequence ID" value="ORUFI04G10690.1"/>
    <property type="gene ID" value="ORUFI04G10690"/>
</dbReference>
<reference evidence="7" key="2">
    <citation type="submission" date="2015-06" db="UniProtKB">
        <authorList>
            <consortium name="EnsemblPlants"/>
        </authorList>
    </citation>
    <scope>IDENTIFICATION</scope>
</reference>
<dbReference type="PROSITE" id="PS50067">
    <property type="entry name" value="KINESIN_MOTOR_2"/>
    <property type="match status" value="1"/>
</dbReference>
<comment type="similarity">
    <text evidence="3">Belongs to the TRAFAC class myosin-kinesin ATPase superfamily. Kinesin family. KIN-10 subfamily.</text>
</comment>
<dbReference type="FunFam" id="3.40.850.10:FF:000098">
    <property type="entry name" value="Kinesin-like protein KIN-10C"/>
    <property type="match status" value="1"/>
</dbReference>
<protein>
    <recommendedName>
        <fullName evidence="6">Kinesin motor domain-containing protein</fullName>
    </recommendedName>
</protein>
<dbReference type="GO" id="GO:0005524">
    <property type="term" value="F:ATP binding"/>
    <property type="evidence" value="ECO:0007669"/>
    <property type="project" value="InterPro"/>
</dbReference>
<dbReference type="SUPFAM" id="SSF47781">
    <property type="entry name" value="RuvA domain 2-like"/>
    <property type="match status" value="1"/>
</dbReference>
<dbReference type="PANTHER" id="PTHR24115">
    <property type="entry name" value="KINESIN-RELATED"/>
    <property type="match status" value="1"/>
</dbReference>
<dbReference type="PRINTS" id="PR00380">
    <property type="entry name" value="KINESINHEAVY"/>
</dbReference>
<dbReference type="OMA" id="CTPWKTF"/>
<evidence type="ECO:0000313" key="8">
    <source>
        <dbReference type="Proteomes" id="UP000008022"/>
    </source>
</evidence>
<dbReference type="Proteomes" id="UP000008022">
    <property type="component" value="Unassembled WGS sequence"/>
</dbReference>
<evidence type="ECO:0000256" key="1">
    <source>
        <dbReference type="ARBA" id="ARBA00022701"/>
    </source>
</evidence>
<dbReference type="eggNOG" id="KOG0239">
    <property type="taxonomic scope" value="Eukaryota"/>
</dbReference>
<comment type="caution">
    <text evidence="4">Lacks conserved residue(s) required for the propagation of feature annotation.</text>
</comment>
<feature type="region of interest" description="Disordered" evidence="5">
    <location>
        <begin position="60"/>
        <end position="82"/>
    </location>
</feature>
<evidence type="ECO:0000256" key="5">
    <source>
        <dbReference type="SAM" id="MobiDB-lite"/>
    </source>
</evidence>
<dbReference type="InterPro" id="IPR027417">
    <property type="entry name" value="P-loop_NTPase"/>
</dbReference>
<accession>A0A0E0P806</accession>
<dbReference type="Gene3D" id="1.10.150.280">
    <property type="entry name" value="AF1531-like domain"/>
    <property type="match status" value="1"/>
</dbReference>
<dbReference type="PANTHER" id="PTHR24115:SF908">
    <property type="entry name" value="KINESIN-LIKE PROTEIN KIN-10C"/>
    <property type="match status" value="1"/>
</dbReference>
<evidence type="ECO:0000256" key="4">
    <source>
        <dbReference type="PROSITE-ProRule" id="PRU00283"/>
    </source>
</evidence>
<dbReference type="InterPro" id="IPR027640">
    <property type="entry name" value="Kinesin-like_fam"/>
</dbReference>
<organism evidence="7 8">
    <name type="scientific">Oryza rufipogon</name>
    <name type="common">Brownbeard rice</name>
    <name type="synonym">Asian wild rice</name>
    <dbReference type="NCBI Taxonomy" id="4529"/>
    <lineage>
        <taxon>Eukaryota</taxon>
        <taxon>Viridiplantae</taxon>
        <taxon>Streptophyta</taxon>
        <taxon>Embryophyta</taxon>
        <taxon>Tracheophyta</taxon>
        <taxon>Spermatophyta</taxon>
        <taxon>Magnoliopsida</taxon>
        <taxon>Liliopsida</taxon>
        <taxon>Poales</taxon>
        <taxon>Poaceae</taxon>
        <taxon>BOP clade</taxon>
        <taxon>Oryzoideae</taxon>
        <taxon>Oryzeae</taxon>
        <taxon>Oryzinae</taxon>
        <taxon>Oryza</taxon>
    </lineage>
</organism>
<dbReference type="GO" id="GO:0005871">
    <property type="term" value="C:kinesin complex"/>
    <property type="evidence" value="ECO:0007669"/>
    <property type="project" value="TreeGrafter"/>
</dbReference>
<dbReference type="SUPFAM" id="SSF52540">
    <property type="entry name" value="P-loop containing nucleoside triphosphate hydrolases"/>
    <property type="match status" value="1"/>
</dbReference>
<sequence>MEQQQKQEPGGGGSGVRVVARICPCAPPPPPPDAALNFQVAALNDPALISFIPRRPTASAATAAASGRGDGPKDKQQQQQQKYRVDGCYLRDDPNHRVFHNEVKPLIDGRGGGGGGRGGAKACVVACGDAAAKRHLFMGSPDQPGLFTMAMAQLLDSSKAIGAAVTVSSYQVLQDTHILDLLEPKNHEVLILEDAEGQTHLKGLSRVGVNSIEEFSQLCCCATNQQRHHPAKDSTQLQDWGHQGLIIYVSSFDQQGKECALAKINFLNLAGYVDPKQKKNEGLALLTGNKSMHALMNVVQALNSNQRFVPYRQSKVTRILQDSLCKSKTSGSVLIACLAEDCCQDSVSTLALASRSSQVVNEQYYSLSLSAKKSSKSNMNLPTDAKTLSRTFIHKTMSMQEKNARPGFNNSGVKGGQTPTANRRTQPIISSTKKSGSSICTSIKMKENYAKPKISGRKLFCPSNNSLKEENATDVASTVVTETKSATVRIQADEVQPLVGMEIRAALLNEGCSEIGNTGDVKSSEMQEVVHCSTQELLASTIQEEDYALSNMEPENSCTDMGLTCSSITDNLVEKTPASSTLSSPKLSDRLREISNSLKLLSTRPVSVRAEKWDIECARRINTIAPEPKTPEVHLKFEQAEDPKDKLTARSTGIKKSLAQECLTFLNSANKEQLKSLKGIGDKRANYILELREESPELFKEISDLRDIIGMNSKEIGRGGEAVKIAVASLKSECFGQELAFCERISALQWFAAIMCFV</sequence>
<dbReference type="Pfam" id="PF00225">
    <property type="entry name" value="Kinesin"/>
    <property type="match status" value="1"/>
</dbReference>
<evidence type="ECO:0000259" key="6">
    <source>
        <dbReference type="PROSITE" id="PS50067"/>
    </source>
</evidence>
<name>A0A0E0P806_ORYRU</name>
<keyword evidence="8" id="KW-1185">Reference proteome</keyword>
<dbReference type="AlphaFoldDB" id="A0A0E0P806"/>
<dbReference type="GO" id="GO:0007018">
    <property type="term" value="P:microtubule-based movement"/>
    <property type="evidence" value="ECO:0007669"/>
    <property type="project" value="InterPro"/>
</dbReference>
<proteinExistence type="inferred from homology"/>
<dbReference type="eggNOG" id="KOG0242">
    <property type="taxonomic scope" value="Eukaryota"/>
</dbReference>
<dbReference type="Gene3D" id="3.40.850.10">
    <property type="entry name" value="Kinesin motor domain"/>
    <property type="match status" value="1"/>
</dbReference>
<keyword evidence="1" id="KW-0493">Microtubule</keyword>
<dbReference type="STRING" id="4529.A0A0E0P806"/>
<evidence type="ECO:0000256" key="3">
    <source>
        <dbReference type="ARBA" id="ARBA00061615"/>
    </source>
</evidence>
<feature type="region of interest" description="Disordered" evidence="5">
    <location>
        <begin position="402"/>
        <end position="423"/>
    </location>
</feature>
<keyword evidence="2" id="KW-0505">Motor protein</keyword>
<dbReference type="GO" id="GO:0008574">
    <property type="term" value="F:plus-end-directed microtubule motor activity"/>
    <property type="evidence" value="ECO:0007669"/>
    <property type="project" value="TreeGrafter"/>
</dbReference>
<dbReference type="GO" id="GO:0016887">
    <property type="term" value="F:ATP hydrolysis activity"/>
    <property type="evidence" value="ECO:0007669"/>
    <property type="project" value="TreeGrafter"/>
</dbReference>
<dbReference type="EnsemblPlants" id="ORUFI04G10690.1">
    <property type="protein sequence ID" value="ORUFI04G10690.1"/>
    <property type="gene ID" value="ORUFI04G10690"/>
</dbReference>
<evidence type="ECO:0000256" key="2">
    <source>
        <dbReference type="ARBA" id="ARBA00023175"/>
    </source>
</evidence>
<dbReference type="SMART" id="SM00129">
    <property type="entry name" value="KISc"/>
    <property type="match status" value="1"/>
</dbReference>
<feature type="domain" description="Kinesin motor" evidence="6">
    <location>
        <begin position="15"/>
        <end position="359"/>
    </location>
</feature>
<dbReference type="GO" id="GO:0005874">
    <property type="term" value="C:microtubule"/>
    <property type="evidence" value="ECO:0007669"/>
    <property type="project" value="UniProtKB-KW"/>
</dbReference>